<dbReference type="Gene3D" id="3.30.810.10">
    <property type="entry name" value="2-Layer Sandwich"/>
    <property type="match status" value="1"/>
</dbReference>
<dbReference type="InterPro" id="IPR027409">
    <property type="entry name" value="GroEL-like_apical_dom_sf"/>
</dbReference>
<dbReference type="InterPro" id="IPR002498">
    <property type="entry name" value="PInositol-4-P-4/5-kinase_core"/>
</dbReference>
<dbReference type="AlphaFoldDB" id="A0A8S9ZYL9"/>
<dbReference type="SUPFAM" id="SSF56104">
    <property type="entry name" value="SAICAR synthase-like"/>
    <property type="match status" value="1"/>
</dbReference>
<organism evidence="9 10">
    <name type="scientific">Meloidogyne graminicola</name>
    <dbReference type="NCBI Taxonomy" id="189291"/>
    <lineage>
        <taxon>Eukaryota</taxon>
        <taxon>Metazoa</taxon>
        <taxon>Ecdysozoa</taxon>
        <taxon>Nematoda</taxon>
        <taxon>Chromadorea</taxon>
        <taxon>Rhabditida</taxon>
        <taxon>Tylenchina</taxon>
        <taxon>Tylenchomorpha</taxon>
        <taxon>Tylenchoidea</taxon>
        <taxon>Meloidogynidae</taxon>
        <taxon>Meloidogyninae</taxon>
        <taxon>Meloidogyne</taxon>
    </lineage>
</organism>
<dbReference type="InterPro" id="IPR027483">
    <property type="entry name" value="PInositol-4-P-4/5-kinase_C_sf"/>
</dbReference>
<feature type="transmembrane region" description="Helical" evidence="7">
    <location>
        <begin position="6"/>
        <end position="26"/>
    </location>
</feature>
<sequence>MGKIILNIGPSAAFLICSEITAASYLKKQLFCFIFIGRFFHLFLSLYSYHFIFLFIFIIKLMDSSPLKSSSGILSNIFRPLKSSSFNNEVNISEISNSKSEEKDDIFNNSVEEIDYNGQKPSTSKTTNFFNFRKDELKRCPIHLEMNVMNVVRNLIHLDENIIVDYVAKYFGIVRLCSFCSNQIDYGGILKLFPSSINFDGSNNVISLQQSKIKTFQNGFLHPSSSVDDNNEKNLNNIKQLELPCSPSNGNSKNVNTKTEQHLIEMFDYKLNKLLDTLLIKEQLLPSVWKELLWKLSKLIIDKIFPHIKKLHINSDPDYEIIDGIAFSKSLAHSSMPTSMEKVSLILLSGMISYERVLEKFSSIELLLQQEEKFLYLQCDRILSVNVCMLITENTIPIAVLDLLTSKGISVLANVKKSVLNRIARATSTTILTSIDAQLLQPRVGIVSQFRQIEFYTITNKRKYLILLEDSEGGEGNKFGITILLKNRDINDLKSAKRILRYLILSRYSSKLEIDFLSLFNSLPKEMFNNDLESANSFHCHICELNQKIKENNLNEIELTNSPAIHFSPPLFQKNNCLNEYFIKLKEIKNNYSKILQNLRIEEKISKEKNSTKFTHPFLQINSTQRPWELLNQKSVKSFRLGSALHFRRRALNNSKIKEERQIKSSELIFEMEEEEIRVRSETNFLSPYNHQGLAFLFCANSKKSKNSQDFCMGPYVLNKLFYDRENDTSLGKFLLNYCFDSDYRCKVCDRPMFEHLRRIVHRNTRLEITTKIVNSNNRNTTSTTLIPPVIPNPFGSGANLCVGTNDGELSESSFSLDDLPSTIPNNNCKQIICWLRCNSCSANSSIIPMPNTIFHLSFSKFIDYLSNGKHWVSPFSSSIDLHQCLHCTFHSHSHFFAFGNLISCFRTSPVYPLNVYFSQLEFNNNLNNNIVITPPPKIRNVLDGKGNSIPDIGSIIANALLSDEYLENISTNNDSSLQKDFIEITISDQKMQCNVKIYFASDYLKYRSSFLQNNEKDYINSLSISSPWYPQGGKSGASFFRTEDERFVLKTLSRFELDSFKNCSQKYIDYMKVVKQENRPTALCKIFGAYGIHYVNRQNGHSLKNDYLVMEYIFYKKDIKQIWDLKGSLRNRLASTKSSNNLNPDGSICPSAVLLDENYLQDIWRNQIYLLPHSKTALCQAIINDSNFLANQGIMDYSLLAGISRGQEDEVIVGIVDYMRTFTLDKKVESLVKTALPMSNLPTVISPEQYRKRFYERIDGYFAIAPDQWTS</sequence>
<feature type="transmembrane region" description="Helical" evidence="7">
    <location>
        <begin position="38"/>
        <end position="59"/>
    </location>
</feature>
<gene>
    <name evidence="9" type="ORF">Mgra_00002090</name>
</gene>
<accession>A0A8S9ZYL9</accession>
<keyword evidence="7" id="KW-1133">Transmembrane helix</keyword>
<evidence type="ECO:0000256" key="2">
    <source>
        <dbReference type="ARBA" id="ARBA00022679"/>
    </source>
</evidence>
<dbReference type="EMBL" id="JABEBT010000012">
    <property type="protein sequence ID" value="KAF7638412.1"/>
    <property type="molecule type" value="Genomic_DNA"/>
</dbReference>
<dbReference type="CDD" id="cd17300">
    <property type="entry name" value="PIPKc_PIKfyve"/>
    <property type="match status" value="1"/>
</dbReference>
<dbReference type="SUPFAM" id="SSF52029">
    <property type="entry name" value="GroEL apical domain-like"/>
    <property type="match status" value="1"/>
</dbReference>
<keyword evidence="7" id="KW-0812">Transmembrane</keyword>
<dbReference type="OrthoDB" id="158357at2759"/>
<dbReference type="GO" id="GO:0046854">
    <property type="term" value="P:phosphatidylinositol phosphate biosynthetic process"/>
    <property type="evidence" value="ECO:0007669"/>
    <property type="project" value="TreeGrafter"/>
</dbReference>
<dbReference type="GO" id="GO:0000285">
    <property type="term" value="F:1-phosphatidylinositol-3-phosphate 5-kinase activity"/>
    <property type="evidence" value="ECO:0007669"/>
    <property type="project" value="UniProtKB-EC"/>
</dbReference>
<dbReference type="PROSITE" id="PS51455">
    <property type="entry name" value="PIPK"/>
    <property type="match status" value="1"/>
</dbReference>
<evidence type="ECO:0000256" key="6">
    <source>
        <dbReference type="PROSITE-ProRule" id="PRU00781"/>
    </source>
</evidence>
<dbReference type="InterPro" id="IPR027484">
    <property type="entry name" value="PInositol-4-P-5-kinase_N"/>
</dbReference>
<dbReference type="PANTHER" id="PTHR45748">
    <property type="entry name" value="1-PHOSPHATIDYLINOSITOL 3-PHOSPHATE 5-KINASE-RELATED"/>
    <property type="match status" value="1"/>
</dbReference>
<dbReference type="PANTHER" id="PTHR45748:SF7">
    <property type="entry name" value="1-PHOSPHATIDYLINOSITOL 3-PHOSPHATE 5-KINASE-RELATED"/>
    <property type="match status" value="1"/>
</dbReference>
<keyword evidence="10" id="KW-1185">Reference proteome</keyword>
<dbReference type="SMART" id="SM00330">
    <property type="entry name" value="PIPKc"/>
    <property type="match status" value="1"/>
</dbReference>
<evidence type="ECO:0000256" key="4">
    <source>
        <dbReference type="ARBA" id="ARBA00022777"/>
    </source>
</evidence>
<evidence type="ECO:0000256" key="1">
    <source>
        <dbReference type="ARBA" id="ARBA00012009"/>
    </source>
</evidence>
<dbReference type="FunFam" id="3.30.810.10:FF:000001">
    <property type="entry name" value="1-phosphatidylinositol 3-phosphate 5-kinase FAB1"/>
    <property type="match status" value="1"/>
</dbReference>
<evidence type="ECO:0000313" key="9">
    <source>
        <dbReference type="EMBL" id="KAF7638412.1"/>
    </source>
</evidence>
<comment type="caution">
    <text evidence="9">The sequence shown here is derived from an EMBL/GenBank/DDBJ whole genome shotgun (WGS) entry which is preliminary data.</text>
</comment>
<keyword evidence="2 6" id="KW-0808">Transferase</keyword>
<evidence type="ECO:0000256" key="3">
    <source>
        <dbReference type="ARBA" id="ARBA00022741"/>
    </source>
</evidence>
<dbReference type="GO" id="GO:0010008">
    <property type="term" value="C:endosome membrane"/>
    <property type="evidence" value="ECO:0007669"/>
    <property type="project" value="TreeGrafter"/>
</dbReference>
<evidence type="ECO:0000313" key="10">
    <source>
        <dbReference type="Proteomes" id="UP000605970"/>
    </source>
</evidence>
<keyword evidence="3 6" id="KW-0547">Nucleotide-binding</keyword>
<keyword evidence="7" id="KW-0472">Membrane</keyword>
<keyword evidence="5 6" id="KW-0067">ATP-binding</keyword>
<dbReference type="InterPro" id="IPR002423">
    <property type="entry name" value="Cpn60/GroEL/TCP-1"/>
</dbReference>
<protein>
    <recommendedName>
        <fullName evidence="1">1-phosphatidylinositol-3-phosphate 5-kinase</fullName>
        <ecNumber evidence="1">2.7.1.150</ecNumber>
    </recommendedName>
</protein>
<evidence type="ECO:0000256" key="7">
    <source>
        <dbReference type="SAM" id="Phobius"/>
    </source>
</evidence>
<dbReference type="Pfam" id="PF01504">
    <property type="entry name" value="PIP5K"/>
    <property type="match status" value="2"/>
</dbReference>
<name>A0A8S9ZYL9_9BILA</name>
<feature type="domain" description="PIPK" evidence="8">
    <location>
        <begin position="934"/>
        <end position="1263"/>
    </location>
</feature>
<dbReference type="Pfam" id="PF00118">
    <property type="entry name" value="Cpn60_TCP1"/>
    <property type="match status" value="1"/>
</dbReference>
<dbReference type="Proteomes" id="UP000605970">
    <property type="component" value="Unassembled WGS sequence"/>
</dbReference>
<dbReference type="InterPro" id="IPR044769">
    <property type="entry name" value="PIKfyve_PIPKc"/>
</dbReference>
<dbReference type="Gene3D" id="3.50.7.10">
    <property type="entry name" value="GroEL"/>
    <property type="match status" value="1"/>
</dbReference>
<evidence type="ECO:0000259" key="8">
    <source>
        <dbReference type="PROSITE" id="PS51455"/>
    </source>
</evidence>
<dbReference type="EC" id="2.7.1.150" evidence="1"/>
<reference evidence="9" key="1">
    <citation type="journal article" date="2020" name="Ecol. Evol.">
        <title>Genome structure and content of the rice root-knot nematode (Meloidogyne graminicola).</title>
        <authorList>
            <person name="Phan N.T."/>
            <person name="Danchin E.G.J."/>
            <person name="Klopp C."/>
            <person name="Perfus-Barbeoch L."/>
            <person name="Kozlowski D.K."/>
            <person name="Koutsovoulos G.D."/>
            <person name="Lopez-Roques C."/>
            <person name="Bouchez O."/>
            <person name="Zahm M."/>
            <person name="Besnard G."/>
            <person name="Bellafiore S."/>
        </authorList>
    </citation>
    <scope>NUCLEOTIDE SEQUENCE</scope>
    <source>
        <strain evidence="9">VN-18</strain>
    </source>
</reference>
<dbReference type="GO" id="GO:0005524">
    <property type="term" value="F:ATP binding"/>
    <property type="evidence" value="ECO:0007669"/>
    <property type="project" value="UniProtKB-UniRule"/>
</dbReference>
<evidence type="ECO:0000256" key="5">
    <source>
        <dbReference type="ARBA" id="ARBA00022840"/>
    </source>
</evidence>
<keyword evidence="4 6" id="KW-0418">Kinase</keyword>
<proteinExistence type="predicted"/>
<dbReference type="Gene3D" id="3.30.800.10">
    <property type="entry name" value="Phosphatidylinositol Phosphate Kinase II Beta"/>
    <property type="match status" value="1"/>
</dbReference>